<comment type="caution">
    <text evidence="2">The sequence shown here is derived from an EMBL/GenBank/DDBJ whole genome shotgun (WGS) entry which is preliminary data.</text>
</comment>
<dbReference type="SUPFAM" id="SSF88874">
    <property type="entry name" value="Receptor-binding domain of short tail fibre protein gp12"/>
    <property type="match status" value="1"/>
</dbReference>
<protein>
    <recommendedName>
        <fullName evidence="1">Phage tail collar domain-containing protein</fullName>
    </recommendedName>
</protein>
<evidence type="ECO:0000313" key="3">
    <source>
        <dbReference type="Proteomes" id="UP000008942"/>
    </source>
</evidence>
<dbReference type="Gene3D" id="3.90.1340.10">
    <property type="entry name" value="Phage tail collar domain"/>
    <property type="match status" value="1"/>
</dbReference>
<dbReference type="RefSeq" id="WP_005773391.1">
    <property type="nucleotide sequence ID" value="NZ_JH725139.1"/>
</dbReference>
<proteinExistence type="predicted"/>
<organism evidence="2 3">
    <name type="scientific">Bartonella elizabethae Re6043vi</name>
    <dbReference type="NCBI Taxonomy" id="1094554"/>
    <lineage>
        <taxon>Bacteria</taxon>
        <taxon>Pseudomonadati</taxon>
        <taxon>Pseudomonadota</taxon>
        <taxon>Alphaproteobacteria</taxon>
        <taxon>Hyphomicrobiales</taxon>
        <taxon>Bartonellaceae</taxon>
        <taxon>Bartonella</taxon>
    </lineage>
</organism>
<dbReference type="InterPro" id="IPR037053">
    <property type="entry name" value="Phage_tail_collar_dom_sf"/>
</dbReference>
<name>A0ABN0GN98_BAREL</name>
<feature type="domain" description="Phage tail collar" evidence="1">
    <location>
        <begin position="162"/>
        <end position="218"/>
    </location>
</feature>
<dbReference type="EMBL" id="AILW01000002">
    <property type="protein sequence ID" value="EJF84698.1"/>
    <property type="molecule type" value="Genomic_DNA"/>
</dbReference>
<evidence type="ECO:0000259" key="1">
    <source>
        <dbReference type="Pfam" id="PF07484"/>
    </source>
</evidence>
<evidence type="ECO:0000313" key="2">
    <source>
        <dbReference type="EMBL" id="EJF84698.1"/>
    </source>
</evidence>
<gene>
    <name evidence="2" type="ORF">MCU_00276</name>
</gene>
<accession>A0ABN0GN98</accession>
<keyword evidence="3" id="KW-1185">Reference proteome</keyword>
<dbReference type="Proteomes" id="UP000008942">
    <property type="component" value="Unassembled WGS sequence"/>
</dbReference>
<reference evidence="2 3" key="1">
    <citation type="submission" date="2012-03" db="EMBL/GenBank/DDBJ databases">
        <title>The Genome Sequence of Bartonella elizabethae Re6043vi.</title>
        <authorList>
            <consortium name="The Broad Institute Genome Sequencing Platform"/>
            <consortium name="The Broad Institute Genome Sequencing Center for Infectious Disease"/>
            <person name="Feldgarden M."/>
            <person name="Kirby J."/>
            <person name="Kosoy M."/>
            <person name="Birtles R."/>
            <person name="Probert W.S."/>
            <person name="Chiaraviglio L."/>
            <person name="Young S.K."/>
            <person name="Zeng Q."/>
            <person name="Gargeya S."/>
            <person name="Fitzgerald M."/>
            <person name="Haas B."/>
            <person name="Abouelleil A."/>
            <person name="Alvarado L."/>
            <person name="Arachchi H.M."/>
            <person name="Berlin A."/>
            <person name="Chapman S.B."/>
            <person name="Gearin G."/>
            <person name="Goldberg J."/>
            <person name="Griggs A."/>
            <person name="Gujja S."/>
            <person name="Hansen M."/>
            <person name="Heiman D."/>
            <person name="Howarth C."/>
            <person name="Larimer J."/>
            <person name="Lui A."/>
            <person name="MacDonald P.J.P."/>
            <person name="McCowen C."/>
            <person name="Montmayeur A."/>
            <person name="Murphy C."/>
            <person name="Neiman D."/>
            <person name="Pearson M."/>
            <person name="Priest M."/>
            <person name="Roberts A."/>
            <person name="Saif S."/>
            <person name="Shea T."/>
            <person name="Sisk P."/>
            <person name="Stolte C."/>
            <person name="Sykes S."/>
            <person name="Wortman J."/>
            <person name="Nusbaum C."/>
            <person name="Birren B."/>
        </authorList>
    </citation>
    <scope>NUCLEOTIDE SEQUENCE [LARGE SCALE GENOMIC DNA]</scope>
    <source>
        <strain evidence="2 3">Re6043vi</strain>
    </source>
</reference>
<dbReference type="InterPro" id="IPR011083">
    <property type="entry name" value="Phage_tail_collar_dom"/>
</dbReference>
<sequence length="378" mass="42397">MSTIYDWSLRASENGYCDDLIDWAQGQRPSSVNNSARVMMQRMREYLSDTSGLIESTFLVNAEQQTTLIRLQSSSHFLKYQNGISVCFKAKGKNVGATTIALNALGGKPVYKATESGLLALSGGEIQEGCLYTVIYDEEISGWQILNPTREKVSSLKRLPSGFIGPFAMERLPEGWLVCDGRAYLRSSYRALFDAIGTTWGAGDGVSTFNVPDFRGMFLRGMDYERGLDPWRSFASQQACSLKAHEHLIGPASSVDRFSRKKRDVSSSEASLPRRKRSLDEEECLGLSGDALEMCNQEFDQIAGSPQVEVPFWFTDKDKPPRLPWFIRSPFANFLYYSTPLKEGIHDRAHHDHHLMSERVGDVETRPVNVSVIYGIKT</sequence>
<dbReference type="Pfam" id="PF07484">
    <property type="entry name" value="Collar"/>
    <property type="match status" value="1"/>
</dbReference>